<gene>
    <name evidence="1" type="ORF">BG015_009946</name>
</gene>
<name>A0A9P5RX75_9FUNG</name>
<dbReference type="Proteomes" id="UP000748756">
    <property type="component" value="Unassembled WGS sequence"/>
</dbReference>
<proteinExistence type="predicted"/>
<dbReference type="AlphaFoldDB" id="A0A9P5RX75"/>
<sequence length="211" mass="23963">MPRLRRVKIGAFAASYILQNLTTVAPYITSFVYSGGFEEEYDDIYGTFLKELAGTVATCTTLQSLRLDWNMRDSSGLRTNRAPVIVWKRSKVIHHHLERITGNIIADLPLLNIRLPNFKHFDSISRVKSDEELVAALTAFLALKHLEVDIHEGANTFPQLVLQQSTTSMDPLVIWATNCALKTLIGQYRPNAWTHLFTRMPNLVFVSFRIS</sequence>
<accession>A0A9P5RX75</accession>
<dbReference type="OrthoDB" id="2441476at2759"/>
<evidence type="ECO:0000313" key="2">
    <source>
        <dbReference type="Proteomes" id="UP000748756"/>
    </source>
</evidence>
<evidence type="ECO:0000313" key="1">
    <source>
        <dbReference type="EMBL" id="KAF9148324.1"/>
    </source>
</evidence>
<dbReference type="EMBL" id="JAAAUQ010000677">
    <property type="protein sequence ID" value="KAF9148324.1"/>
    <property type="molecule type" value="Genomic_DNA"/>
</dbReference>
<reference evidence="1" key="1">
    <citation type="journal article" date="2020" name="Fungal Divers.">
        <title>Resolving the Mortierellaceae phylogeny through synthesis of multi-gene phylogenetics and phylogenomics.</title>
        <authorList>
            <person name="Vandepol N."/>
            <person name="Liber J."/>
            <person name="Desiro A."/>
            <person name="Na H."/>
            <person name="Kennedy M."/>
            <person name="Barry K."/>
            <person name="Grigoriev I.V."/>
            <person name="Miller A.N."/>
            <person name="O'Donnell K."/>
            <person name="Stajich J.E."/>
            <person name="Bonito G."/>
        </authorList>
    </citation>
    <scope>NUCLEOTIDE SEQUENCE</scope>
    <source>
        <strain evidence="1">NRRL 6426</strain>
    </source>
</reference>
<protein>
    <submittedName>
        <fullName evidence="1">Uncharacterized protein</fullName>
    </submittedName>
</protein>
<comment type="caution">
    <text evidence="1">The sequence shown here is derived from an EMBL/GenBank/DDBJ whole genome shotgun (WGS) entry which is preliminary data.</text>
</comment>
<organism evidence="1 2">
    <name type="scientific">Linnemannia schmuckeri</name>
    <dbReference type="NCBI Taxonomy" id="64567"/>
    <lineage>
        <taxon>Eukaryota</taxon>
        <taxon>Fungi</taxon>
        <taxon>Fungi incertae sedis</taxon>
        <taxon>Mucoromycota</taxon>
        <taxon>Mortierellomycotina</taxon>
        <taxon>Mortierellomycetes</taxon>
        <taxon>Mortierellales</taxon>
        <taxon>Mortierellaceae</taxon>
        <taxon>Linnemannia</taxon>
    </lineage>
</organism>
<keyword evidence="2" id="KW-1185">Reference proteome</keyword>